<gene>
    <name evidence="2" type="ORF">EV386_2631</name>
</gene>
<evidence type="ECO:0000313" key="3">
    <source>
        <dbReference type="Proteomes" id="UP000293852"/>
    </source>
</evidence>
<protein>
    <recommendedName>
        <fullName evidence="4">DUF5134 domain-containing protein</fullName>
    </recommendedName>
</protein>
<dbReference type="RefSeq" id="WP_130415647.1">
    <property type="nucleotide sequence ID" value="NZ_SGWX01000001.1"/>
</dbReference>
<feature type="transmembrane region" description="Helical" evidence="1">
    <location>
        <begin position="54"/>
        <end position="72"/>
    </location>
</feature>
<keyword evidence="1" id="KW-0812">Transmembrane</keyword>
<sequence>MHGLHVVALVPAAVTVACAARRPAGTGRVIAVATGALMTLAMADLAVLPGGLPAPFWAAAMLGAGVVAAAVGRDLDSACRPLHLLHVSCLLVMAALTLAGAGGLGGVAPGAGAGGRASGLAGHAGHAGHSGSLGSLGDLAADPLTTVALAGATAVVVAGVALTLRRVPEPPRASDHAPGRIPQPYRALDHTPGAVRRATGLGPGALARAEALAGAGAVALMALAH</sequence>
<evidence type="ECO:0000256" key="1">
    <source>
        <dbReference type="SAM" id="Phobius"/>
    </source>
</evidence>
<dbReference type="AlphaFoldDB" id="A0A4Q7M6N7"/>
<accession>A0A4Q7M6N7</accession>
<organism evidence="2 3">
    <name type="scientific">Xylanimonas ulmi</name>
    <dbReference type="NCBI Taxonomy" id="228973"/>
    <lineage>
        <taxon>Bacteria</taxon>
        <taxon>Bacillati</taxon>
        <taxon>Actinomycetota</taxon>
        <taxon>Actinomycetes</taxon>
        <taxon>Micrococcales</taxon>
        <taxon>Promicromonosporaceae</taxon>
        <taxon>Xylanimonas</taxon>
    </lineage>
</organism>
<feature type="transmembrane region" description="Helical" evidence="1">
    <location>
        <begin position="29"/>
        <end position="48"/>
    </location>
</feature>
<keyword evidence="1" id="KW-0472">Membrane</keyword>
<dbReference type="Proteomes" id="UP000293852">
    <property type="component" value="Unassembled WGS sequence"/>
</dbReference>
<dbReference type="OrthoDB" id="10018686at2"/>
<keyword evidence="3" id="KW-1185">Reference proteome</keyword>
<keyword evidence="1" id="KW-1133">Transmembrane helix</keyword>
<feature type="transmembrane region" description="Helical" evidence="1">
    <location>
        <begin position="144"/>
        <end position="164"/>
    </location>
</feature>
<proteinExistence type="predicted"/>
<name>A0A4Q7M6N7_9MICO</name>
<evidence type="ECO:0008006" key="4">
    <source>
        <dbReference type="Google" id="ProtNLM"/>
    </source>
</evidence>
<evidence type="ECO:0000313" key="2">
    <source>
        <dbReference type="EMBL" id="RZS62302.1"/>
    </source>
</evidence>
<dbReference type="EMBL" id="SGWX01000001">
    <property type="protein sequence ID" value="RZS62302.1"/>
    <property type="molecule type" value="Genomic_DNA"/>
</dbReference>
<feature type="transmembrane region" description="Helical" evidence="1">
    <location>
        <begin position="84"/>
        <end position="108"/>
    </location>
</feature>
<reference evidence="2 3" key="1">
    <citation type="submission" date="2019-02" db="EMBL/GenBank/DDBJ databases">
        <title>Sequencing the genomes of 1000 actinobacteria strains.</title>
        <authorList>
            <person name="Klenk H.-P."/>
        </authorList>
    </citation>
    <scope>NUCLEOTIDE SEQUENCE [LARGE SCALE GENOMIC DNA]</scope>
    <source>
        <strain evidence="2 3">DSM 16932</strain>
    </source>
</reference>
<comment type="caution">
    <text evidence="2">The sequence shown here is derived from an EMBL/GenBank/DDBJ whole genome shotgun (WGS) entry which is preliminary data.</text>
</comment>